<evidence type="ECO:0000313" key="10">
    <source>
        <dbReference type="EMBL" id="MBL7632923.1"/>
    </source>
</evidence>
<comment type="subcellular location">
    <subcellularLocation>
        <location evidence="1">Cell membrane</location>
    </subcellularLocation>
</comment>
<comment type="caution">
    <text evidence="10">The sequence shown here is derived from an EMBL/GenBank/DDBJ whole genome shotgun (WGS) entry which is preliminary data.</text>
</comment>
<evidence type="ECO:0000256" key="5">
    <source>
        <dbReference type="ARBA" id="ARBA00022989"/>
    </source>
</evidence>
<evidence type="ECO:0000313" key="11">
    <source>
        <dbReference type="Proteomes" id="UP000604475"/>
    </source>
</evidence>
<keyword evidence="2" id="KW-1003">Cell membrane</keyword>
<feature type="transmembrane region" description="Helical" evidence="8">
    <location>
        <begin position="45"/>
        <end position="70"/>
    </location>
</feature>
<gene>
    <name evidence="10" type="ORF">I7412_38375</name>
</gene>
<evidence type="ECO:0000256" key="1">
    <source>
        <dbReference type="ARBA" id="ARBA00004236"/>
    </source>
</evidence>
<keyword evidence="5 8" id="KW-1133">Transmembrane helix</keyword>
<protein>
    <recommendedName>
        <fullName evidence="9">Pycsar effector protein domain-containing protein</fullName>
    </recommendedName>
</protein>
<dbReference type="Proteomes" id="UP000604475">
    <property type="component" value="Unassembled WGS sequence"/>
</dbReference>
<keyword evidence="4" id="KW-0547">Nucleotide-binding</keyword>
<evidence type="ECO:0000256" key="8">
    <source>
        <dbReference type="SAM" id="Phobius"/>
    </source>
</evidence>
<reference evidence="10" key="1">
    <citation type="submission" date="2020-12" db="EMBL/GenBank/DDBJ databases">
        <title>Genomic characterization of non-nitrogen-fixing Frankia strains.</title>
        <authorList>
            <person name="Carlos-Shanley C."/>
            <person name="Guerra T."/>
            <person name="Hahn D."/>
        </authorList>
    </citation>
    <scope>NUCLEOTIDE SEQUENCE</scope>
    <source>
        <strain evidence="10">CN6</strain>
    </source>
</reference>
<dbReference type="Pfam" id="PF18967">
    <property type="entry name" value="PycTM"/>
    <property type="match status" value="1"/>
</dbReference>
<evidence type="ECO:0000256" key="6">
    <source>
        <dbReference type="ARBA" id="ARBA00023118"/>
    </source>
</evidence>
<keyword evidence="7 8" id="KW-0472">Membrane</keyword>
<dbReference type="RefSeq" id="WP_203004219.1">
    <property type="nucleotide sequence ID" value="NZ_JADWYU010000144.1"/>
</dbReference>
<feature type="transmembrane region" description="Helical" evidence="8">
    <location>
        <begin position="128"/>
        <end position="147"/>
    </location>
</feature>
<evidence type="ECO:0000256" key="4">
    <source>
        <dbReference type="ARBA" id="ARBA00022741"/>
    </source>
</evidence>
<evidence type="ECO:0000256" key="7">
    <source>
        <dbReference type="ARBA" id="ARBA00023136"/>
    </source>
</evidence>
<evidence type="ECO:0000256" key="3">
    <source>
        <dbReference type="ARBA" id="ARBA00022692"/>
    </source>
</evidence>
<sequence length="149" mass="15461">MVSSRIDNADGKVGILGAALAILGGTVVTKHGEVEAVFRDPGVRGIAALVFAAAGMVALCVAGVGLYSALKPRTPYHGRNRFSFSYLAVTSLDEVVTAATPNDIRREAWDQAKTLAGIALAKYRGFLLALRAGAAAALLFAVFTITLPS</sequence>
<evidence type="ECO:0000259" key="9">
    <source>
        <dbReference type="Pfam" id="PF18967"/>
    </source>
</evidence>
<organism evidence="10 11">
    <name type="scientific">Frankia nepalensis</name>
    <dbReference type="NCBI Taxonomy" id="1836974"/>
    <lineage>
        <taxon>Bacteria</taxon>
        <taxon>Bacillati</taxon>
        <taxon>Actinomycetota</taxon>
        <taxon>Actinomycetes</taxon>
        <taxon>Frankiales</taxon>
        <taxon>Frankiaceae</taxon>
        <taxon>Frankia</taxon>
    </lineage>
</organism>
<dbReference type="AlphaFoldDB" id="A0A937UTB2"/>
<keyword evidence="3 8" id="KW-0812">Transmembrane</keyword>
<proteinExistence type="predicted"/>
<evidence type="ECO:0000256" key="2">
    <source>
        <dbReference type="ARBA" id="ARBA00022475"/>
    </source>
</evidence>
<keyword evidence="6" id="KW-0051">Antiviral defense</keyword>
<feature type="domain" description="Pycsar effector protein" evidence="9">
    <location>
        <begin position="4"/>
        <end position="145"/>
    </location>
</feature>
<accession>A0A937UTB2</accession>
<keyword evidence="11" id="KW-1185">Reference proteome</keyword>
<name>A0A937UTB2_9ACTN</name>
<dbReference type="EMBL" id="JAEACQ010000357">
    <property type="protein sequence ID" value="MBL7632923.1"/>
    <property type="molecule type" value="Genomic_DNA"/>
</dbReference>
<dbReference type="InterPro" id="IPR043760">
    <property type="entry name" value="PycTM_dom"/>
</dbReference>